<evidence type="ECO:0000313" key="2">
    <source>
        <dbReference type="Proteomes" id="UP000239687"/>
    </source>
</evidence>
<reference evidence="1 2" key="1">
    <citation type="submission" date="2018-02" db="EMBL/GenBank/DDBJ databases">
        <title>Draft genome sequencing of Pseudomonas frederiksbergensis 11-D3.</title>
        <authorList>
            <person name="Zheng B.-X."/>
        </authorList>
    </citation>
    <scope>NUCLEOTIDE SEQUENCE [LARGE SCALE GENOMIC DNA]</scope>
    <source>
        <strain evidence="1 2">11-D3</strain>
    </source>
</reference>
<dbReference type="Pfam" id="PF20131">
    <property type="entry name" value="MC3"/>
    <property type="match status" value="1"/>
</dbReference>
<evidence type="ECO:0000313" key="1">
    <source>
        <dbReference type="EMBL" id="PQO96414.1"/>
    </source>
</evidence>
<dbReference type="AlphaFoldDB" id="A0A2S8H3R2"/>
<dbReference type="Proteomes" id="UP000239687">
    <property type="component" value="Unassembled WGS sequence"/>
</dbReference>
<gene>
    <name evidence="1" type="ORF">C5612_30440</name>
</gene>
<dbReference type="EMBL" id="PUIN01000024">
    <property type="protein sequence ID" value="PQO96414.1"/>
    <property type="molecule type" value="Genomic_DNA"/>
</dbReference>
<protein>
    <submittedName>
        <fullName evidence="1">Uncharacterized protein</fullName>
    </submittedName>
</protein>
<proteinExistence type="predicted"/>
<sequence length="174" mass="19186">MDAPNPSNPGRQTSQTIDEVYLVQNPALGAILMWKFVEGYKRASGGKLPSMPLLFLVLPVIFNESLRSVLDKTFLTSGMRLFVAKFSQRQETLLAIQRRMLMLRSTSLSSLSIAIEGGLLALDHSNALVDFSSKPFPRGTREGIRSLAKQADKLGAWCSSLTIQEVQTALRIGF</sequence>
<dbReference type="InterPro" id="IPR045390">
    <property type="entry name" value="ABC-3C_MC3"/>
</dbReference>
<accession>A0A2S8H3R2</accession>
<dbReference type="RefSeq" id="WP_105348976.1">
    <property type="nucleotide sequence ID" value="NZ_PUIN01000024.1"/>
</dbReference>
<comment type="caution">
    <text evidence="1">The sequence shown here is derived from an EMBL/GenBank/DDBJ whole genome shotgun (WGS) entry which is preliminary data.</text>
</comment>
<name>A0A2S8H3R2_9PSED</name>
<organism evidence="1 2">
    <name type="scientific">Pseudomonas frederiksbergensis</name>
    <dbReference type="NCBI Taxonomy" id="104087"/>
    <lineage>
        <taxon>Bacteria</taxon>
        <taxon>Pseudomonadati</taxon>
        <taxon>Pseudomonadota</taxon>
        <taxon>Gammaproteobacteria</taxon>
        <taxon>Pseudomonadales</taxon>
        <taxon>Pseudomonadaceae</taxon>
        <taxon>Pseudomonas</taxon>
    </lineage>
</organism>